<proteinExistence type="predicted"/>
<reference evidence="1 2" key="1">
    <citation type="submission" date="2024-09" db="EMBL/GenBank/DDBJ databases">
        <title>Rethinking Asexuality: The Enigmatic Case of Functional Sexual Genes in Lepraria (Stereocaulaceae).</title>
        <authorList>
            <person name="Doellman M."/>
            <person name="Sun Y."/>
            <person name="Barcenas-Pena A."/>
            <person name="Lumbsch H.T."/>
            <person name="Grewe F."/>
        </authorList>
    </citation>
    <scope>NUCLEOTIDE SEQUENCE [LARGE SCALE GENOMIC DNA]</scope>
    <source>
        <strain evidence="1 2">Mercado 3170</strain>
    </source>
</reference>
<evidence type="ECO:0008006" key="3">
    <source>
        <dbReference type="Google" id="ProtNLM"/>
    </source>
</evidence>
<sequence length="332" mass="36400">MFRKHVPLMPCRAVGAHERCSVDMIPPDIAPMTPELDQISSLSNLLATVEQLSLSSSQLDGVPTDLDSSLRFAGAQLTQAAGLLLRLPQEIIAQAIVILYRFYVGSEGGSFRINAVKDVSAASLYMTAKVSFLPQSTRSILNVYAYLLSPACPLRKPPQTSTKPDPESYYLSEGSYQAARATLLQTESILLRSISFITQVTLPHHLALYYLQTLGVLTPASTPKSTALAARTLAHLNTALLSPQLVYLTHQPPALAVASVYLAAKEVGIKLASVEWWEVFDVDREELGFLVVALRSCEAWIQAEKVRWRDGSCPLTLDELETEIKKKDGECL</sequence>
<dbReference type="PANTHER" id="PTHR10026">
    <property type="entry name" value="CYCLIN"/>
    <property type="match status" value="1"/>
</dbReference>
<dbReference type="InterPro" id="IPR043198">
    <property type="entry name" value="Cyclin/Ssn8"/>
</dbReference>
<gene>
    <name evidence="1" type="ORF">N7G274_003256</name>
</gene>
<protein>
    <recommendedName>
        <fullName evidence="3">Cyclin-L2</fullName>
    </recommendedName>
</protein>
<evidence type="ECO:0000313" key="2">
    <source>
        <dbReference type="Proteomes" id="UP001590950"/>
    </source>
</evidence>
<dbReference type="Gene3D" id="1.10.472.10">
    <property type="entry name" value="Cyclin-like"/>
    <property type="match status" value="2"/>
</dbReference>
<evidence type="ECO:0000313" key="1">
    <source>
        <dbReference type="EMBL" id="KAL2043737.1"/>
    </source>
</evidence>
<dbReference type="SUPFAM" id="SSF47954">
    <property type="entry name" value="Cyclin-like"/>
    <property type="match status" value="2"/>
</dbReference>
<accession>A0ABR4AD31</accession>
<organism evidence="1 2">
    <name type="scientific">Stereocaulon virgatum</name>
    <dbReference type="NCBI Taxonomy" id="373712"/>
    <lineage>
        <taxon>Eukaryota</taxon>
        <taxon>Fungi</taxon>
        <taxon>Dikarya</taxon>
        <taxon>Ascomycota</taxon>
        <taxon>Pezizomycotina</taxon>
        <taxon>Lecanoromycetes</taxon>
        <taxon>OSLEUM clade</taxon>
        <taxon>Lecanoromycetidae</taxon>
        <taxon>Lecanorales</taxon>
        <taxon>Lecanorineae</taxon>
        <taxon>Stereocaulaceae</taxon>
        <taxon>Stereocaulon</taxon>
    </lineage>
</organism>
<name>A0ABR4AD31_9LECA</name>
<dbReference type="InterPro" id="IPR036915">
    <property type="entry name" value="Cyclin-like_sf"/>
</dbReference>
<dbReference type="Proteomes" id="UP001590950">
    <property type="component" value="Unassembled WGS sequence"/>
</dbReference>
<dbReference type="EMBL" id="JBEFKJ010000010">
    <property type="protein sequence ID" value="KAL2043737.1"/>
    <property type="molecule type" value="Genomic_DNA"/>
</dbReference>
<keyword evidence="2" id="KW-1185">Reference proteome</keyword>
<comment type="caution">
    <text evidence="1">The sequence shown here is derived from an EMBL/GenBank/DDBJ whole genome shotgun (WGS) entry which is preliminary data.</text>
</comment>